<proteinExistence type="predicted"/>
<sequence length="137" mass="15167">MRGHFREKGIDQAQKVARFCEAHDMQLSLILTSPLRRAHETAKPMAAALRAELMIVPWLASGMHPEAALEELRAYRSQTSVMLVGHEPDFSQLAAHLLGLPTNNAIHVRKGSLTLLELDVFRAGAATLQFSLPCKLM</sequence>
<accession>B4DAH8</accession>
<dbReference type="eggNOG" id="COG2062">
    <property type="taxonomic scope" value="Bacteria"/>
</dbReference>
<dbReference type="CDD" id="cd07067">
    <property type="entry name" value="HP_PGM_like"/>
    <property type="match status" value="1"/>
</dbReference>
<dbReference type="InterPro" id="IPR029033">
    <property type="entry name" value="His_PPase_superfam"/>
</dbReference>
<dbReference type="SUPFAM" id="SSF53254">
    <property type="entry name" value="Phosphoglycerate mutase-like"/>
    <property type="match status" value="1"/>
</dbReference>
<dbReference type="Pfam" id="PF00300">
    <property type="entry name" value="His_Phos_1"/>
    <property type="match status" value="1"/>
</dbReference>
<keyword evidence="2" id="KW-1185">Reference proteome</keyword>
<reference evidence="1 2" key="1">
    <citation type="journal article" date="2011" name="J. Bacteriol.">
        <title>Genome sequence of Chthoniobacter flavus Ellin428, an aerobic heterotrophic soil bacterium.</title>
        <authorList>
            <person name="Kant R."/>
            <person name="van Passel M.W."/>
            <person name="Palva A."/>
            <person name="Lucas S."/>
            <person name="Lapidus A."/>
            <person name="Glavina Del Rio T."/>
            <person name="Dalin E."/>
            <person name="Tice H."/>
            <person name="Bruce D."/>
            <person name="Goodwin L."/>
            <person name="Pitluck S."/>
            <person name="Larimer F.W."/>
            <person name="Land M.L."/>
            <person name="Hauser L."/>
            <person name="Sangwan P."/>
            <person name="de Vos W.M."/>
            <person name="Janssen P.H."/>
            <person name="Smidt H."/>
        </authorList>
    </citation>
    <scope>NUCLEOTIDE SEQUENCE [LARGE SCALE GENOMIC DNA]</scope>
    <source>
        <strain evidence="1 2">Ellin428</strain>
    </source>
</reference>
<dbReference type="InParanoid" id="B4DAH8"/>
<organism evidence="1 2">
    <name type="scientific">Chthoniobacter flavus Ellin428</name>
    <dbReference type="NCBI Taxonomy" id="497964"/>
    <lineage>
        <taxon>Bacteria</taxon>
        <taxon>Pseudomonadati</taxon>
        <taxon>Verrucomicrobiota</taxon>
        <taxon>Spartobacteria</taxon>
        <taxon>Chthoniobacterales</taxon>
        <taxon>Chthoniobacteraceae</taxon>
        <taxon>Chthoniobacter</taxon>
    </lineage>
</organism>
<dbReference type="AlphaFoldDB" id="B4DAH8"/>
<dbReference type="Proteomes" id="UP000005824">
    <property type="component" value="Unassembled WGS sequence"/>
</dbReference>
<dbReference type="InterPro" id="IPR013078">
    <property type="entry name" value="His_Pase_superF_clade-1"/>
</dbReference>
<dbReference type="EMBL" id="ABVL01000031">
    <property type="protein sequence ID" value="EDY16496.1"/>
    <property type="molecule type" value="Genomic_DNA"/>
</dbReference>
<evidence type="ECO:0000313" key="1">
    <source>
        <dbReference type="EMBL" id="EDY16496.1"/>
    </source>
</evidence>
<dbReference type="STRING" id="497964.CfE428DRAFT_5919"/>
<comment type="caution">
    <text evidence="1">The sequence shown here is derived from an EMBL/GenBank/DDBJ whole genome shotgun (WGS) entry which is preliminary data.</text>
</comment>
<name>B4DAH8_9BACT</name>
<dbReference type="Gene3D" id="3.40.50.1240">
    <property type="entry name" value="Phosphoglycerate mutase-like"/>
    <property type="match status" value="1"/>
</dbReference>
<gene>
    <name evidence="1" type="ORF">CfE428DRAFT_5919</name>
</gene>
<protein>
    <submittedName>
        <fullName evidence="1">Putative phosphohistidine phosphatase, SixA</fullName>
    </submittedName>
</protein>
<evidence type="ECO:0000313" key="2">
    <source>
        <dbReference type="Proteomes" id="UP000005824"/>
    </source>
</evidence>